<feature type="transmembrane region" description="Helical" evidence="5">
    <location>
        <begin position="49"/>
        <end position="70"/>
    </location>
</feature>
<sequence length="219" mass="24606">MPTRSQEPDSLTEQPVVKPARRELDGWKKLSVDLGPLLVFFAVYSRFDVFVGTAAFMVATAIAMGISWALTRHIAAMTWFSAVLVGVFGGLTLWLHDETFIKMKPTIVFLTLSGVLTFGLLRGRNYLKTVVGSAFNGLSDEGWTLLTRRWALFFLLLGLTNELLWRAFPTNIWLHFKIWGDSLLTFLFMGAQVPMMLKHGLNLEDPKEADPKDESPPKA</sequence>
<organism evidence="6 7">
    <name type="scientific">Sandaracinobacter neustonicus</name>
    <dbReference type="NCBI Taxonomy" id="1715348"/>
    <lineage>
        <taxon>Bacteria</taxon>
        <taxon>Pseudomonadati</taxon>
        <taxon>Pseudomonadota</taxon>
        <taxon>Alphaproteobacteria</taxon>
        <taxon>Sphingomonadales</taxon>
        <taxon>Sphingosinicellaceae</taxon>
        <taxon>Sandaracinobacter</taxon>
    </lineage>
</organism>
<dbReference type="PANTHER" id="PTHR36917">
    <property type="entry name" value="INTRACELLULAR SEPTATION PROTEIN A-RELATED"/>
    <property type="match status" value="1"/>
</dbReference>
<accession>A0A501XKH8</accession>
<keyword evidence="2 5" id="KW-0812">Transmembrane</keyword>
<keyword evidence="7" id="KW-1185">Reference proteome</keyword>
<dbReference type="PANTHER" id="PTHR36917:SF1">
    <property type="entry name" value="INNER MEMBRANE-SPANNING PROTEIN YCIB"/>
    <property type="match status" value="1"/>
</dbReference>
<keyword evidence="5" id="KW-0997">Cell inner membrane</keyword>
<dbReference type="EMBL" id="VFSU01000024">
    <property type="protein sequence ID" value="TPE61188.1"/>
    <property type="molecule type" value="Genomic_DNA"/>
</dbReference>
<evidence type="ECO:0000313" key="7">
    <source>
        <dbReference type="Proteomes" id="UP000319897"/>
    </source>
</evidence>
<comment type="function">
    <text evidence="5">Plays a role in cell envelope biogenesis, maintenance of cell envelope integrity and membrane homeostasis.</text>
</comment>
<proteinExistence type="inferred from homology"/>
<dbReference type="OrthoDB" id="9788219at2"/>
<evidence type="ECO:0000256" key="1">
    <source>
        <dbReference type="ARBA" id="ARBA00022475"/>
    </source>
</evidence>
<evidence type="ECO:0000256" key="3">
    <source>
        <dbReference type="ARBA" id="ARBA00022989"/>
    </source>
</evidence>
<protein>
    <recommendedName>
        <fullName evidence="5">Inner membrane-spanning protein YciB</fullName>
    </recommendedName>
</protein>
<gene>
    <name evidence="5" type="primary">yciB</name>
    <name evidence="6" type="ORF">FJQ54_09870</name>
</gene>
<dbReference type="NCBIfam" id="TIGR00997">
    <property type="entry name" value="ispZ"/>
    <property type="match status" value="1"/>
</dbReference>
<feature type="transmembrane region" description="Helical" evidence="5">
    <location>
        <begin position="76"/>
        <end position="95"/>
    </location>
</feature>
<name>A0A501XKH8_9SPHN</name>
<evidence type="ECO:0000256" key="2">
    <source>
        <dbReference type="ARBA" id="ARBA00022692"/>
    </source>
</evidence>
<reference evidence="6 7" key="1">
    <citation type="submission" date="2019-06" db="EMBL/GenBank/DDBJ databases">
        <authorList>
            <person name="Lee I."/>
            <person name="Jang G.I."/>
            <person name="Hwang C.Y."/>
        </authorList>
    </citation>
    <scope>NUCLEOTIDE SEQUENCE [LARGE SCALE GENOMIC DNA]</scope>
    <source>
        <strain evidence="6 7">PAMC 28131</strain>
    </source>
</reference>
<dbReference type="HAMAP" id="MF_00189">
    <property type="entry name" value="YciB"/>
    <property type="match status" value="1"/>
</dbReference>
<feature type="transmembrane region" description="Helical" evidence="5">
    <location>
        <begin position="178"/>
        <end position="197"/>
    </location>
</feature>
<dbReference type="NCBIfam" id="NF001323">
    <property type="entry name" value="PRK00259.1-1"/>
    <property type="match status" value="1"/>
</dbReference>
<comment type="subcellular location">
    <subcellularLocation>
        <location evidence="5">Cell inner membrane</location>
        <topology evidence="5">Multi-pass membrane protein</topology>
    </subcellularLocation>
</comment>
<dbReference type="Proteomes" id="UP000319897">
    <property type="component" value="Unassembled WGS sequence"/>
</dbReference>
<evidence type="ECO:0000256" key="5">
    <source>
        <dbReference type="HAMAP-Rule" id="MF_00189"/>
    </source>
</evidence>
<dbReference type="AlphaFoldDB" id="A0A501XKH8"/>
<dbReference type="Pfam" id="PF04279">
    <property type="entry name" value="IspA"/>
    <property type="match status" value="1"/>
</dbReference>
<keyword evidence="1 5" id="KW-1003">Cell membrane</keyword>
<comment type="similarity">
    <text evidence="5">Belongs to the YciB family.</text>
</comment>
<feature type="transmembrane region" description="Helical" evidence="5">
    <location>
        <begin position="107"/>
        <end position="127"/>
    </location>
</feature>
<comment type="caution">
    <text evidence="6">The sequence shown here is derived from an EMBL/GenBank/DDBJ whole genome shotgun (WGS) entry which is preliminary data.</text>
</comment>
<evidence type="ECO:0000256" key="4">
    <source>
        <dbReference type="ARBA" id="ARBA00023136"/>
    </source>
</evidence>
<dbReference type="GO" id="GO:0005886">
    <property type="term" value="C:plasma membrane"/>
    <property type="evidence" value="ECO:0007669"/>
    <property type="project" value="UniProtKB-SubCell"/>
</dbReference>
<feature type="transmembrane region" description="Helical" evidence="5">
    <location>
        <begin position="147"/>
        <end position="166"/>
    </location>
</feature>
<dbReference type="InterPro" id="IPR006008">
    <property type="entry name" value="YciB"/>
</dbReference>
<keyword evidence="4 5" id="KW-0472">Membrane</keyword>
<keyword evidence="3 5" id="KW-1133">Transmembrane helix</keyword>
<evidence type="ECO:0000313" key="6">
    <source>
        <dbReference type="EMBL" id="TPE61188.1"/>
    </source>
</evidence>